<feature type="transmembrane region" description="Helical" evidence="2">
    <location>
        <begin position="50"/>
        <end position="71"/>
    </location>
</feature>
<accession>A0A6S8SML9</accession>
<proteinExistence type="predicted"/>
<organism evidence="4">
    <name type="scientific">Chaetoceros debilis</name>
    <dbReference type="NCBI Taxonomy" id="122233"/>
    <lineage>
        <taxon>Eukaryota</taxon>
        <taxon>Sar</taxon>
        <taxon>Stramenopiles</taxon>
        <taxon>Ochrophyta</taxon>
        <taxon>Bacillariophyta</taxon>
        <taxon>Coscinodiscophyceae</taxon>
        <taxon>Chaetocerotophycidae</taxon>
        <taxon>Chaetocerotales</taxon>
        <taxon>Chaetocerotaceae</taxon>
        <taxon>Chaetoceros</taxon>
    </lineage>
</organism>
<evidence type="ECO:0000256" key="2">
    <source>
        <dbReference type="SAM" id="Phobius"/>
    </source>
</evidence>
<feature type="transmembrane region" description="Helical" evidence="2">
    <location>
        <begin position="108"/>
        <end position="127"/>
    </location>
</feature>
<keyword evidence="2" id="KW-1133">Transmembrane helix</keyword>
<gene>
    <name evidence="3" type="ORF">CDEB00056_LOCUS4843</name>
    <name evidence="4" type="ORF">CDEB00056_LOCUS4844</name>
</gene>
<keyword evidence="2" id="KW-0812">Transmembrane</keyword>
<feature type="transmembrane region" description="Helical" evidence="2">
    <location>
        <begin position="343"/>
        <end position="367"/>
    </location>
</feature>
<evidence type="ECO:0000256" key="1">
    <source>
        <dbReference type="SAM" id="MobiDB-lite"/>
    </source>
</evidence>
<reference evidence="4" key="1">
    <citation type="submission" date="2021-01" db="EMBL/GenBank/DDBJ databases">
        <authorList>
            <person name="Corre E."/>
            <person name="Pelletier E."/>
            <person name="Niang G."/>
            <person name="Scheremetjew M."/>
            <person name="Finn R."/>
            <person name="Kale V."/>
            <person name="Holt S."/>
            <person name="Cochrane G."/>
            <person name="Meng A."/>
            <person name="Brown T."/>
            <person name="Cohen L."/>
        </authorList>
    </citation>
    <scope>NUCLEOTIDE SEQUENCE</scope>
    <source>
        <strain evidence="4">MM31A-1</strain>
    </source>
</reference>
<feature type="region of interest" description="Disordered" evidence="1">
    <location>
        <begin position="182"/>
        <end position="205"/>
    </location>
</feature>
<sequence length="464" mass="51657">MKNMIAAVEKPQQPQWFQLLRGPAILSLSITAVILPQLYMQLMALSTQSLFLLASSIVGLILTIADVNTYIQPCARYQIMKIVQTIKKYGDDIVLDDILKELLSVDGWISSMLGSCVGTTILYYLPIPQKFRKRIMRNVIYQTLGEEEFEEQVQLMERVIFQPGGIWQLLSLGSISTCGRISNDGSDNNTPDDTNRDESISNYNIQRSIMSDGRDDVVDIDLELTLNDDDDGESESDSFIGGEVEVNSSIPVQASSLMSQNRAISHSSLMDRNHNTTSSSANELLQHVDSAEKIAMDVFREICNSLVSKVHVDSHSHIEKVGALAGMALFFQMRHSRVARRTLYSFGQGSTALGMGCIAVGTFGSMLCKRKLIEWVESSKDEVINNNTTSSCGKSRCSVRNRNSKDSAGSGSESVNLLRKMIEFVAGRINPDVTIKKRLQVAFAMMLLAFFRKSKTLREGKRKY</sequence>
<protein>
    <submittedName>
        <fullName evidence="4">Uncharacterized protein</fullName>
    </submittedName>
</protein>
<keyword evidence="2" id="KW-0472">Membrane</keyword>
<dbReference type="EMBL" id="HBIO01006595">
    <property type="protein sequence ID" value="CAE0460002.1"/>
    <property type="molecule type" value="Transcribed_RNA"/>
</dbReference>
<feature type="compositionally biased region" description="Polar residues" evidence="1">
    <location>
        <begin position="182"/>
        <end position="192"/>
    </location>
</feature>
<evidence type="ECO:0000313" key="3">
    <source>
        <dbReference type="EMBL" id="CAE0460002.1"/>
    </source>
</evidence>
<dbReference type="AlphaFoldDB" id="A0A6S8SML9"/>
<dbReference type="EMBL" id="HBIO01006596">
    <property type="protein sequence ID" value="CAE0460003.1"/>
    <property type="molecule type" value="Transcribed_RNA"/>
</dbReference>
<name>A0A6S8SML9_9STRA</name>
<feature type="region of interest" description="Disordered" evidence="1">
    <location>
        <begin position="389"/>
        <end position="412"/>
    </location>
</feature>
<evidence type="ECO:0000313" key="4">
    <source>
        <dbReference type="EMBL" id="CAE0460003.1"/>
    </source>
</evidence>